<evidence type="ECO:0000256" key="1">
    <source>
        <dbReference type="ARBA" id="ARBA00004651"/>
    </source>
</evidence>
<dbReference type="GeneID" id="18907554"/>
<reference evidence="16 17" key="1">
    <citation type="journal article" date="2012" name="BMC Genomics">
        <title>Comparative genomics of the white-rot fungi, Phanerochaete carnosa and P. chrysosporium, to elucidate the genetic basis of the distinct wood types they colonize.</title>
        <authorList>
            <person name="Suzuki H."/>
            <person name="MacDonald J."/>
            <person name="Syed K."/>
            <person name="Salamov A."/>
            <person name="Hori C."/>
            <person name="Aerts A."/>
            <person name="Henrissat B."/>
            <person name="Wiebenga A."/>
            <person name="vanKuyk P.A."/>
            <person name="Barry K."/>
            <person name="Lindquist E."/>
            <person name="LaButti K."/>
            <person name="Lapidus A."/>
            <person name="Lucas S."/>
            <person name="Coutinho P."/>
            <person name="Gong Y."/>
            <person name="Samejima M."/>
            <person name="Mahadevan R."/>
            <person name="Abou-Zaid M."/>
            <person name="de Vries R.P."/>
            <person name="Igarashi K."/>
            <person name="Yadav J.S."/>
            <person name="Grigoriev I.V."/>
            <person name="Master E.R."/>
        </authorList>
    </citation>
    <scope>NUCLEOTIDE SEQUENCE [LARGE SCALE GENOMIC DNA]</scope>
    <source>
        <strain evidence="16 17">HHB-10118-sp</strain>
    </source>
</reference>
<proteinExistence type="inferred from homology"/>
<feature type="non-terminal residue" evidence="16">
    <location>
        <position position="1"/>
    </location>
</feature>
<evidence type="ECO:0000256" key="3">
    <source>
        <dbReference type="ARBA" id="ARBA00012668"/>
    </source>
</evidence>
<dbReference type="EC" id="1.16.1.9" evidence="3"/>
<keyword evidence="8 14" id="KW-1133">Transmembrane helix</keyword>
<feature type="transmembrane region" description="Helical" evidence="14">
    <location>
        <begin position="111"/>
        <end position="133"/>
    </location>
</feature>
<dbReference type="InterPro" id="IPR013121">
    <property type="entry name" value="Fe_red_NAD-bd_6"/>
</dbReference>
<dbReference type="InParanoid" id="K5UG36"/>
<dbReference type="KEGG" id="pco:PHACADRAFT_108963"/>
<keyword evidence="11 14" id="KW-0472">Membrane</keyword>
<dbReference type="InterPro" id="IPR013112">
    <property type="entry name" value="FAD-bd_8"/>
</dbReference>
<dbReference type="RefSeq" id="XP_007403021.1">
    <property type="nucleotide sequence ID" value="XM_007402959.1"/>
</dbReference>
<dbReference type="Proteomes" id="UP000008370">
    <property type="component" value="Unassembled WGS sequence"/>
</dbReference>
<dbReference type="HOGENOM" id="CLU_017408_1_0_1"/>
<accession>K5UG36</accession>
<gene>
    <name evidence="16" type="ORF">PHACADRAFT_108963</name>
</gene>
<evidence type="ECO:0000256" key="6">
    <source>
        <dbReference type="ARBA" id="ARBA00022692"/>
    </source>
</evidence>
<dbReference type="InterPro" id="IPR013130">
    <property type="entry name" value="Fe3_Rdtase_TM_dom"/>
</dbReference>
<dbReference type="Pfam" id="PF01794">
    <property type="entry name" value="Ferric_reduct"/>
    <property type="match status" value="1"/>
</dbReference>
<evidence type="ECO:0000256" key="2">
    <source>
        <dbReference type="ARBA" id="ARBA00006278"/>
    </source>
</evidence>
<dbReference type="SFLD" id="SFLDS00052">
    <property type="entry name" value="Ferric_Reductase_Domain"/>
    <property type="match status" value="1"/>
</dbReference>
<evidence type="ECO:0000256" key="8">
    <source>
        <dbReference type="ARBA" id="ARBA00022989"/>
    </source>
</evidence>
<evidence type="ECO:0000313" key="17">
    <source>
        <dbReference type="Proteomes" id="UP000008370"/>
    </source>
</evidence>
<keyword evidence="9" id="KW-0560">Oxidoreductase</keyword>
<keyword evidence="5" id="KW-1003">Cell membrane</keyword>
<dbReference type="GO" id="GO:0006879">
    <property type="term" value="P:intracellular iron ion homeostasis"/>
    <property type="evidence" value="ECO:0007669"/>
    <property type="project" value="TreeGrafter"/>
</dbReference>
<dbReference type="GO" id="GO:0006826">
    <property type="term" value="P:iron ion transport"/>
    <property type="evidence" value="ECO:0007669"/>
    <property type="project" value="TreeGrafter"/>
</dbReference>
<keyword evidence="4" id="KW-0813">Transport</keyword>
<dbReference type="PANTHER" id="PTHR32361">
    <property type="entry name" value="FERRIC/CUPRIC REDUCTASE TRANSMEMBRANE COMPONENT"/>
    <property type="match status" value="1"/>
</dbReference>
<sequence>LPFPGAWTFGKAFLLILYFSTLLFAALYRDSVFNNSIREGAIVASQLPWVYMLASKNNIIGTMTGRGYEKLNYIHRMAGRLTVLAANVHALGFIYKWVIAGTWTQETQKQLVRWGLVTLVTYDLLFLTSMSFIRKNYYNFFYATHSIMTIMALVSISIHAPFAVPYVSIAAGFWGVDHVLRLAKTRVPEAQLEAVPELHTTLVRVPTLNAGWRAGQFVRVRVLSRGMGWTAWAEPHAFTIASAGEYAGGDGLVLMVKRHGRWSRALYDLAAEGQGAENEKGLRRVRVQIEGPYGGPGNTVFSSFSGAFFVCGGSGISFGLAAVQELLQRISQGTSNVCTIDLVWCITHARAVNPLLSPFSSLLTQSHALPVELTIQVYYTRALNKGEHEKYPALDALPRGLALAAGRAATAHLLSEFVVRTATALGQDAGGAEGWGRAHGVLVGACGPVTLSSDVRRAIGTLDAEDMKSVGGVQFHDE</sequence>
<dbReference type="GO" id="GO:0005886">
    <property type="term" value="C:plasma membrane"/>
    <property type="evidence" value="ECO:0007669"/>
    <property type="project" value="UniProtKB-SubCell"/>
</dbReference>
<keyword evidence="12" id="KW-0325">Glycoprotein</keyword>
<dbReference type="GO" id="GO:0015677">
    <property type="term" value="P:copper ion import"/>
    <property type="evidence" value="ECO:0007669"/>
    <property type="project" value="TreeGrafter"/>
</dbReference>
<dbReference type="Pfam" id="PF08022">
    <property type="entry name" value="FAD_binding_8"/>
    <property type="match status" value="1"/>
</dbReference>
<dbReference type="CDD" id="cd06186">
    <property type="entry name" value="NOX_Duox_like_FAD_NADP"/>
    <property type="match status" value="1"/>
</dbReference>
<dbReference type="SFLD" id="SFLDG01168">
    <property type="entry name" value="Ferric_reductase_subgroup_(FRE"/>
    <property type="match status" value="1"/>
</dbReference>
<dbReference type="OrthoDB" id="17725at2759"/>
<evidence type="ECO:0000313" key="16">
    <source>
        <dbReference type="EMBL" id="EKM48426.1"/>
    </source>
</evidence>
<dbReference type="EMBL" id="JH931066">
    <property type="protein sequence ID" value="EKM48426.1"/>
    <property type="molecule type" value="Genomic_DNA"/>
</dbReference>
<name>K5UG36_PHACS</name>
<dbReference type="Pfam" id="PF08030">
    <property type="entry name" value="NAD_binding_6"/>
    <property type="match status" value="1"/>
</dbReference>
<dbReference type="InterPro" id="IPR039261">
    <property type="entry name" value="FNR_nucleotide-bd"/>
</dbReference>
<protein>
    <recommendedName>
        <fullName evidence="3">ferric-chelate reductase (NADPH)</fullName>
        <ecNumber evidence="3">1.16.1.9</ecNumber>
    </recommendedName>
</protein>
<evidence type="ECO:0000256" key="4">
    <source>
        <dbReference type="ARBA" id="ARBA00022448"/>
    </source>
</evidence>
<keyword evidence="7" id="KW-0249">Electron transport</keyword>
<comment type="similarity">
    <text evidence="2">Belongs to the ferric reductase (FRE) family.</text>
</comment>
<evidence type="ECO:0000259" key="15">
    <source>
        <dbReference type="PROSITE" id="PS51384"/>
    </source>
</evidence>
<evidence type="ECO:0000256" key="12">
    <source>
        <dbReference type="ARBA" id="ARBA00023180"/>
    </source>
</evidence>
<dbReference type="SUPFAM" id="SSF63380">
    <property type="entry name" value="Riboflavin synthase domain-like"/>
    <property type="match status" value="1"/>
</dbReference>
<dbReference type="InterPro" id="IPR017938">
    <property type="entry name" value="Riboflavin_synthase-like_b-brl"/>
</dbReference>
<dbReference type="GO" id="GO:0052851">
    <property type="term" value="F:ferric-chelate reductase (NADPH) activity"/>
    <property type="evidence" value="ECO:0007669"/>
    <property type="project" value="UniProtKB-EC"/>
</dbReference>
<dbReference type="AlphaFoldDB" id="K5UG36"/>
<comment type="subcellular location">
    <subcellularLocation>
        <location evidence="1">Cell membrane</location>
        <topology evidence="1">Multi-pass membrane protein</topology>
    </subcellularLocation>
</comment>
<dbReference type="PANTHER" id="PTHR32361:SF9">
    <property type="entry name" value="FERRIC REDUCTASE TRANSMEMBRANE COMPONENT 3-RELATED"/>
    <property type="match status" value="1"/>
</dbReference>
<keyword evidence="17" id="KW-1185">Reference proteome</keyword>
<comment type="catalytic activity">
    <reaction evidence="13">
        <text>2 a Fe(II)-siderophore + NADP(+) + H(+) = 2 a Fe(III)-siderophore + NADPH</text>
        <dbReference type="Rhea" id="RHEA:28795"/>
        <dbReference type="Rhea" id="RHEA-COMP:11342"/>
        <dbReference type="Rhea" id="RHEA-COMP:11344"/>
        <dbReference type="ChEBI" id="CHEBI:15378"/>
        <dbReference type="ChEBI" id="CHEBI:29033"/>
        <dbReference type="ChEBI" id="CHEBI:29034"/>
        <dbReference type="ChEBI" id="CHEBI:57783"/>
        <dbReference type="ChEBI" id="CHEBI:58349"/>
        <dbReference type="EC" id="1.16.1.9"/>
    </reaction>
</comment>
<keyword evidence="10" id="KW-0406">Ion transport</keyword>
<keyword evidence="6 14" id="KW-0812">Transmembrane</keyword>
<evidence type="ECO:0000256" key="9">
    <source>
        <dbReference type="ARBA" id="ARBA00023002"/>
    </source>
</evidence>
<evidence type="ECO:0000256" key="5">
    <source>
        <dbReference type="ARBA" id="ARBA00022475"/>
    </source>
</evidence>
<evidence type="ECO:0000256" key="10">
    <source>
        <dbReference type="ARBA" id="ARBA00023065"/>
    </source>
</evidence>
<evidence type="ECO:0000256" key="13">
    <source>
        <dbReference type="ARBA" id="ARBA00048483"/>
    </source>
</evidence>
<dbReference type="PROSITE" id="PS51384">
    <property type="entry name" value="FAD_FR"/>
    <property type="match status" value="1"/>
</dbReference>
<feature type="transmembrane region" description="Helical" evidence="14">
    <location>
        <begin position="81"/>
        <end position="99"/>
    </location>
</feature>
<feature type="domain" description="FAD-binding FR-type" evidence="15">
    <location>
        <begin position="180"/>
        <end position="299"/>
    </location>
</feature>
<dbReference type="InterPro" id="IPR017927">
    <property type="entry name" value="FAD-bd_FR_type"/>
</dbReference>
<dbReference type="InterPro" id="IPR051410">
    <property type="entry name" value="Ferric/Cupric_Reductase"/>
</dbReference>
<feature type="transmembrane region" description="Helical" evidence="14">
    <location>
        <begin position="6"/>
        <end position="28"/>
    </location>
</feature>
<evidence type="ECO:0000256" key="14">
    <source>
        <dbReference type="SAM" id="Phobius"/>
    </source>
</evidence>
<evidence type="ECO:0000256" key="7">
    <source>
        <dbReference type="ARBA" id="ARBA00022982"/>
    </source>
</evidence>
<dbReference type="Gene3D" id="3.40.50.80">
    <property type="entry name" value="Nucleotide-binding domain of ferredoxin-NADP reductase (FNR) module"/>
    <property type="match status" value="1"/>
</dbReference>
<evidence type="ECO:0000256" key="11">
    <source>
        <dbReference type="ARBA" id="ARBA00023136"/>
    </source>
</evidence>
<organism evidence="16 17">
    <name type="scientific">Phanerochaete carnosa (strain HHB-10118-sp)</name>
    <name type="common">White-rot fungus</name>
    <name type="synonym">Peniophora carnosa</name>
    <dbReference type="NCBI Taxonomy" id="650164"/>
    <lineage>
        <taxon>Eukaryota</taxon>
        <taxon>Fungi</taxon>
        <taxon>Dikarya</taxon>
        <taxon>Basidiomycota</taxon>
        <taxon>Agaricomycotina</taxon>
        <taxon>Agaricomycetes</taxon>
        <taxon>Polyporales</taxon>
        <taxon>Phanerochaetaceae</taxon>
        <taxon>Phanerochaete</taxon>
    </lineage>
</organism>